<keyword evidence="3" id="KW-1185">Reference proteome</keyword>
<dbReference type="AlphaFoldDB" id="A0A2D0JPD7"/>
<dbReference type="Proteomes" id="UP000221980">
    <property type="component" value="Unassembled WGS sequence"/>
</dbReference>
<reference evidence="2 3" key="1">
    <citation type="journal article" date="2017" name="Nat. Microbiol.">
        <title>Natural product diversity associated with the nematode symbionts Photorhabdus and Xenorhabdus.</title>
        <authorList>
            <person name="Tobias N.J."/>
            <person name="Wolff H."/>
            <person name="Djahanschiri B."/>
            <person name="Grundmann F."/>
            <person name="Kronenwerth M."/>
            <person name="Shi Y.M."/>
            <person name="Simonyi S."/>
            <person name="Grun P."/>
            <person name="Shapiro-Ilan D."/>
            <person name="Pidot S.J."/>
            <person name="Stinear T.P."/>
            <person name="Ebersberger I."/>
            <person name="Bode H.B."/>
        </authorList>
    </citation>
    <scope>NUCLEOTIDE SEQUENCE [LARGE SCALE GENOMIC DNA]</scope>
    <source>
        <strain evidence="2 3">DSM 17902</strain>
    </source>
</reference>
<proteinExistence type="predicted"/>
<feature type="region of interest" description="Disordered" evidence="1">
    <location>
        <begin position="486"/>
        <end position="507"/>
    </location>
</feature>
<protein>
    <submittedName>
        <fullName evidence="2">Trypsin</fullName>
    </submittedName>
</protein>
<accession>A0A2D0JPD7</accession>
<evidence type="ECO:0000256" key="1">
    <source>
        <dbReference type="SAM" id="MobiDB-lite"/>
    </source>
</evidence>
<evidence type="ECO:0000313" key="2">
    <source>
        <dbReference type="EMBL" id="PHM48183.1"/>
    </source>
</evidence>
<feature type="compositionally biased region" description="Polar residues" evidence="1">
    <location>
        <begin position="496"/>
        <end position="507"/>
    </location>
</feature>
<sequence>MNIIVTAGARDSTMRNKIQKRLIQAALPVLTCGLAAITLAFGGGVTPANASAVWNMHLINTSGRNIRLHPRDWDCMLNEGGNQVVAGTESKTFKMEDSNNIVAGCFFADKWVRWQVAIDGLPAPTVSNTWGMQWFHYKKGAAGRWYSKVTNDPTIIPAKLGVPATAVRCGSDHEARNCMGTEHKHYEGDVYFHFDFVQIALQDAGVTYMSGDNIQFSGTGAQGYKITLYQRKAGAPVLPGCENVPVDNRGKGNTDGKWSCTSSALPSGVTQVVAVQNDSIFSYSMTPYTVLDPLVVTSPEVDNRSVRSSDGPFVFGGTATAGATVSVRSCAEGSPPGATPFNCTAVVDASKQWSCGDKFLGNITGAYQWEVTQSLNGYSHSINTSTGYYQMAVYDTPVSIDPIGNNWVVSSWNDNFQIHGMGSPGQIVKLDVVKDGDANQKLKSTNCPNNTHKVPDTGMWGCNYSRVNRGGKWNVTVAQYRSSDNELMPPKAKASFTINPAQAPQSK</sequence>
<comment type="caution">
    <text evidence="2">The sequence shown here is derived from an EMBL/GenBank/DDBJ whole genome shotgun (WGS) entry which is preliminary data.</text>
</comment>
<dbReference type="EMBL" id="NITZ01000012">
    <property type="protein sequence ID" value="PHM48183.1"/>
    <property type="molecule type" value="Genomic_DNA"/>
</dbReference>
<evidence type="ECO:0000313" key="3">
    <source>
        <dbReference type="Proteomes" id="UP000221980"/>
    </source>
</evidence>
<gene>
    <name evidence="2" type="ORF">Xmir_02521</name>
</gene>
<organism evidence="2 3">
    <name type="scientific">Xenorhabdus miraniensis</name>
    <dbReference type="NCBI Taxonomy" id="351674"/>
    <lineage>
        <taxon>Bacteria</taxon>
        <taxon>Pseudomonadati</taxon>
        <taxon>Pseudomonadota</taxon>
        <taxon>Gammaproteobacteria</taxon>
        <taxon>Enterobacterales</taxon>
        <taxon>Morganellaceae</taxon>
        <taxon>Xenorhabdus</taxon>
    </lineage>
</organism>
<name>A0A2D0JPD7_9GAMM</name>